<dbReference type="AlphaFoldDB" id="A0A9N8DVS1"/>
<feature type="transmembrane region" description="Helical" evidence="1">
    <location>
        <begin position="52"/>
        <end position="71"/>
    </location>
</feature>
<name>A0A9N8DVS1_9STRA</name>
<feature type="transmembrane region" description="Helical" evidence="1">
    <location>
        <begin position="16"/>
        <end position="40"/>
    </location>
</feature>
<gene>
    <name evidence="2" type="ORF">SEMRO_318_G116060.1</name>
</gene>
<evidence type="ECO:0000313" key="3">
    <source>
        <dbReference type="Proteomes" id="UP001153069"/>
    </source>
</evidence>
<keyword evidence="1" id="KW-0812">Transmembrane</keyword>
<keyword evidence="3" id="KW-1185">Reference proteome</keyword>
<dbReference type="EMBL" id="CAICTM010000317">
    <property type="protein sequence ID" value="CAB9507736.1"/>
    <property type="molecule type" value="Genomic_DNA"/>
</dbReference>
<protein>
    <submittedName>
        <fullName evidence="2">Uncharacterized protein</fullName>
    </submittedName>
</protein>
<feature type="transmembrane region" description="Helical" evidence="1">
    <location>
        <begin position="143"/>
        <end position="170"/>
    </location>
</feature>
<organism evidence="2 3">
    <name type="scientific">Seminavis robusta</name>
    <dbReference type="NCBI Taxonomy" id="568900"/>
    <lineage>
        <taxon>Eukaryota</taxon>
        <taxon>Sar</taxon>
        <taxon>Stramenopiles</taxon>
        <taxon>Ochrophyta</taxon>
        <taxon>Bacillariophyta</taxon>
        <taxon>Bacillariophyceae</taxon>
        <taxon>Bacillariophycidae</taxon>
        <taxon>Naviculales</taxon>
        <taxon>Naviculaceae</taxon>
        <taxon>Seminavis</taxon>
    </lineage>
</organism>
<feature type="transmembrane region" description="Helical" evidence="1">
    <location>
        <begin position="87"/>
        <end position="105"/>
    </location>
</feature>
<dbReference type="OrthoDB" id="10558172at2759"/>
<evidence type="ECO:0000313" key="2">
    <source>
        <dbReference type="EMBL" id="CAB9507736.1"/>
    </source>
</evidence>
<dbReference type="Proteomes" id="UP001153069">
    <property type="component" value="Unassembled WGS sequence"/>
</dbReference>
<proteinExistence type="predicted"/>
<sequence>MAKAKNEPAIVANDGAIVAVLLLMMVALAAEMVFCIILYATNQKRIAKLISGWSNVGNAMIHILLAVVLYSDTERCLQAGIDDAENFAGPLVLVFINGAIGLKTLTSGGPLLPLGWNVFVAITGSLVPIVWPKFVDVGLSTWPYLIVVMWFGIFCFESLAFTASCAWYGLRNSEEKAKTS</sequence>
<keyword evidence="1" id="KW-1133">Transmembrane helix</keyword>
<evidence type="ECO:0000256" key="1">
    <source>
        <dbReference type="SAM" id="Phobius"/>
    </source>
</evidence>
<accession>A0A9N8DVS1</accession>
<feature type="transmembrane region" description="Helical" evidence="1">
    <location>
        <begin position="112"/>
        <end position="131"/>
    </location>
</feature>
<reference evidence="2" key="1">
    <citation type="submission" date="2020-06" db="EMBL/GenBank/DDBJ databases">
        <authorList>
            <consortium name="Plant Systems Biology data submission"/>
        </authorList>
    </citation>
    <scope>NUCLEOTIDE SEQUENCE</scope>
    <source>
        <strain evidence="2">D6</strain>
    </source>
</reference>
<keyword evidence="1" id="KW-0472">Membrane</keyword>
<comment type="caution">
    <text evidence="2">The sequence shown here is derived from an EMBL/GenBank/DDBJ whole genome shotgun (WGS) entry which is preliminary data.</text>
</comment>